<organism evidence="2 3">
    <name type="scientific">Melghirimyces thermohalophilus</name>
    <dbReference type="NCBI Taxonomy" id="1236220"/>
    <lineage>
        <taxon>Bacteria</taxon>
        <taxon>Bacillati</taxon>
        <taxon>Bacillota</taxon>
        <taxon>Bacilli</taxon>
        <taxon>Bacillales</taxon>
        <taxon>Thermoactinomycetaceae</taxon>
        <taxon>Melghirimyces</taxon>
    </lineage>
</organism>
<proteinExistence type="predicted"/>
<dbReference type="STRING" id="1236220.SAMN04488112_106114"/>
<dbReference type="AlphaFoldDB" id="A0A1G6KST4"/>
<reference evidence="2 3" key="1">
    <citation type="submission" date="2016-10" db="EMBL/GenBank/DDBJ databases">
        <authorList>
            <person name="de Groot N.N."/>
        </authorList>
    </citation>
    <scope>NUCLEOTIDE SEQUENCE [LARGE SCALE GENOMIC DNA]</scope>
    <source>
        <strain evidence="2 3">DSM 45514</strain>
    </source>
</reference>
<feature type="transmembrane region" description="Helical" evidence="1">
    <location>
        <begin position="40"/>
        <end position="60"/>
    </location>
</feature>
<dbReference type="RefSeq" id="WP_091567636.1">
    <property type="nucleotide sequence ID" value="NZ_FMZA01000006.1"/>
</dbReference>
<gene>
    <name evidence="2" type="ORF">SAMN04488112_106114</name>
</gene>
<dbReference type="EMBL" id="FMZA01000006">
    <property type="protein sequence ID" value="SDC33436.1"/>
    <property type="molecule type" value="Genomic_DNA"/>
</dbReference>
<dbReference type="OrthoDB" id="9994375at2"/>
<feature type="transmembrane region" description="Helical" evidence="1">
    <location>
        <begin position="108"/>
        <end position="128"/>
    </location>
</feature>
<evidence type="ECO:0000313" key="3">
    <source>
        <dbReference type="Proteomes" id="UP000199387"/>
    </source>
</evidence>
<keyword evidence="3" id="KW-1185">Reference proteome</keyword>
<evidence type="ECO:0000256" key="1">
    <source>
        <dbReference type="SAM" id="Phobius"/>
    </source>
</evidence>
<keyword evidence="1" id="KW-0472">Membrane</keyword>
<protein>
    <submittedName>
        <fullName evidence="2">Uncharacterized protein</fullName>
    </submittedName>
</protein>
<accession>A0A1G6KST4</accession>
<keyword evidence="1" id="KW-1133">Transmembrane helix</keyword>
<dbReference type="Proteomes" id="UP000199387">
    <property type="component" value="Unassembled WGS sequence"/>
</dbReference>
<name>A0A1G6KST4_9BACL</name>
<sequence length="129" mass="14720">MDRLCLPNIGPKGRRWRYWATGINFVMVAFTLIASASADWGFWTNLTLAVPIWLGFLGFFQAREKTCVFLAARGLRSVDDRSLPFMSETEQIEDKQERAQIKRQANRVHLRTLGATCVLMTIVITITIL</sequence>
<feature type="transmembrane region" description="Helical" evidence="1">
    <location>
        <begin position="16"/>
        <end position="34"/>
    </location>
</feature>
<evidence type="ECO:0000313" key="2">
    <source>
        <dbReference type="EMBL" id="SDC33436.1"/>
    </source>
</evidence>
<keyword evidence="1" id="KW-0812">Transmembrane</keyword>